<dbReference type="Gene3D" id="1.25.40.10">
    <property type="entry name" value="Tetratricopeptide repeat domain"/>
    <property type="match status" value="1"/>
</dbReference>
<dbReference type="SUPFAM" id="SSF56399">
    <property type="entry name" value="ADP-ribosylation"/>
    <property type="match status" value="1"/>
</dbReference>
<evidence type="ECO:0000313" key="2">
    <source>
        <dbReference type="Proteomes" id="UP000663823"/>
    </source>
</evidence>
<dbReference type="EMBL" id="CAJOAX010009357">
    <property type="protein sequence ID" value="CAF4054517.1"/>
    <property type="molecule type" value="Genomic_DNA"/>
</dbReference>
<dbReference type="AlphaFoldDB" id="A0A819S1M7"/>
<proteinExistence type="predicted"/>
<dbReference type="PROSITE" id="PS51996">
    <property type="entry name" value="TR_MART"/>
    <property type="match status" value="1"/>
</dbReference>
<protein>
    <submittedName>
        <fullName evidence="1">Uncharacterized protein</fullName>
    </submittedName>
</protein>
<evidence type="ECO:0000313" key="1">
    <source>
        <dbReference type="EMBL" id="CAF4054517.1"/>
    </source>
</evidence>
<feature type="non-terminal residue" evidence="1">
    <location>
        <position position="1"/>
    </location>
</feature>
<accession>A0A819S1M7</accession>
<dbReference type="InterPro" id="IPR011990">
    <property type="entry name" value="TPR-like_helical_dom_sf"/>
</dbReference>
<organism evidence="1 2">
    <name type="scientific">Rotaria sordida</name>
    <dbReference type="NCBI Taxonomy" id="392033"/>
    <lineage>
        <taxon>Eukaryota</taxon>
        <taxon>Metazoa</taxon>
        <taxon>Spiralia</taxon>
        <taxon>Gnathifera</taxon>
        <taxon>Rotifera</taxon>
        <taxon>Eurotatoria</taxon>
        <taxon>Bdelloidea</taxon>
        <taxon>Philodinida</taxon>
        <taxon>Philodinidae</taxon>
        <taxon>Rotaria</taxon>
    </lineage>
</organism>
<dbReference type="GO" id="GO:0005576">
    <property type="term" value="C:extracellular region"/>
    <property type="evidence" value="ECO:0007669"/>
    <property type="project" value="InterPro"/>
</dbReference>
<name>A0A819S1M7_9BILA</name>
<dbReference type="Proteomes" id="UP000663823">
    <property type="component" value="Unassembled WGS sequence"/>
</dbReference>
<comment type="caution">
    <text evidence="1">The sequence shown here is derived from an EMBL/GenBank/DDBJ whole genome shotgun (WGS) entry which is preliminary data.</text>
</comment>
<dbReference type="Gene3D" id="3.90.176.10">
    <property type="entry name" value="Toxin ADP-ribosyltransferase, Chain A, domain 1"/>
    <property type="match status" value="1"/>
</dbReference>
<reference evidence="1" key="1">
    <citation type="submission" date="2021-02" db="EMBL/GenBank/DDBJ databases">
        <authorList>
            <person name="Nowell W R."/>
        </authorList>
    </citation>
    <scope>NUCLEOTIDE SEQUENCE</scope>
</reference>
<gene>
    <name evidence="1" type="ORF">OTI717_LOCUS31820</name>
</gene>
<sequence>SYVNVIDQLKQFIGKYISTNGFLSTTFKRDVGEMFGANVIFEIKMETDLNIIIYACIVRMSINPSEDEVLFDFGAIFQSIFGKFLLIIDSNKKAIDYFEELYKNSLSNNNNNNRLLNEYETYIITGNLADAYAQNGQYDLILKYAFDCQQVLEKFTETINSVSLNETHYTLVEIYQNQSNNNLTIEHYEKSLLFQNYLFEKYDLSSYYHLEILNNK</sequence>